<dbReference type="AlphaFoldDB" id="A0A0K2XCJ2"/>
<proteinExistence type="predicted"/>
<name>A0A0K2XCJ2_9HELI</name>
<dbReference type="EMBL" id="CDMH01000028">
    <property type="protein sequence ID" value="CRF42424.1"/>
    <property type="molecule type" value="Genomic_DNA"/>
</dbReference>
<protein>
    <submittedName>
        <fullName evidence="1">Uncharacterized protein</fullName>
    </submittedName>
</protein>
<evidence type="ECO:0000313" key="2">
    <source>
        <dbReference type="Proteomes" id="UP000045175"/>
    </source>
</evidence>
<gene>
    <name evidence="1" type="ORF">HAL013_06030</name>
</gene>
<evidence type="ECO:0000313" key="1">
    <source>
        <dbReference type="EMBL" id="CRF42424.1"/>
    </source>
</evidence>
<accession>A0A0K2XCJ2</accession>
<reference evidence="1 2" key="1">
    <citation type="submission" date="2014-12" db="EMBL/GenBank/DDBJ databases">
        <authorList>
            <person name="Jaenicke S."/>
        </authorList>
    </citation>
    <scope>NUCLEOTIDE SEQUENCE [LARGE SCALE GENOMIC DNA]</scope>
    <source>
        <strain evidence="1">ASB13</strain>
    </source>
</reference>
<sequence length="43" mass="4690">MFGGGGGGGGENKGKFLRCIQSPKVNFNGLLCQRQRRIIAYFL</sequence>
<dbReference type="Proteomes" id="UP000045175">
    <property type="component" value="Unassembled WGS sequence"/>
</dbReference>
<organism evidence="1 2">
    <name type="scientific">Helicobacter ailurogastricus</name>
    <dbReference type="NCBI Taxonomy" id="1578720"/>
    <lineage>
        <taxon>Bacteria</taxon>
        <taxon>Pseudomonadati</taxon>
        <taxon>Campylobacterota</taxon>
        <taxon>Epsilonproteobacteria</taxon>
        <taxon>Campylobacterales</taxon>
        <taxon>Helicobacteraceae</taxon>
        <taxon>Helicobacter</taxon>
    </lineage>
</organism>